<dbReference type="Proteomes" id="UP001560573">
    <property type="component" value="Unassembled WGS sequence"/>
</dbReference>
<comment type="subcellular location">
    <subcellularLocation>
        <location evidence="1 7">Cell outer membrane</location>
        <topology evidence="1 7">Multi-pass membrane protein</topology>
    </subcellularLocation>
</comment>
<dbReference type="InterPro" id="IPR023997">
    <property type="entry name" value="TonB-dep_OMP_SusC/RagA_CS"/>
</dbReference>
<protein>
    <submittedName>
        <fullName evidence="10">TonB-dependent receptor</fullName>
    </submittedName>
</protein>
<comment type="similarity">
    <text evidence="7">Belongs to the TonB-dependent receptor family.</text>
</comment>
<reference evidence="10 11" key="1">
    <citation type="submission" date="2023-07" db="EMBL/GenBank/DDBJ databases">
        <authorList>
            <person name="Lian W.-H."/>
        </authorList>
    </citation>
    <scope>NUCLEOTIDE SEQUENCE [LARGE SCALE GENOMIC DNA]</scope>
    <source>
        <strain evidence="10 11">SYSU DXS3180</strain>
    </source>
</reference>
<dbReference type="Gene3D" id="2.40.170.20">
    <property type="entry name" value="TonB-dependent receptor, beta-barrel domain"/>
    <property type="match status" value="1"/>
</dbReference>
<dbReference type="Pfam" id="PF13715">
    <property type="entry name" value="CarbopepD_reg_2"/>
    <property type="match status" value="1"/>
</dbReference>
<feature type="domain" description="Secretin/TonB short N-terminal" evidence="9">
    <location>
        <begin position="69"/>
        <end position="121"/>
    </location>
</feature>
<organism evidence="10 11">
    <name type="scientific">Danxiaibacter flavus</name>
    <dbReference type="NCBI Taxonomy" id="3049108"/>
    <lineage>
        <taxon>Bacteria</taxon>
        <taxon>Pseudomonadati</taxon>
        <taxon>Bacteroidota</taxon>
        <taxon>Chitinophagia</taxon>
        <taxon>Chitinophagales</taxon>
        <taxon>Chitinophagaceae</taxon>
        <taxon>Danxiaibacter</taxon>
    </lineage>
</organism>
<keyword evidence="3 7" id="KW-1134">Transmembrane beta strand</keyword>
<dbReference type="SUPFAM" id="SSF56935">
    <property type="entry name" value="Porins"/>
    <property type="match status" value="1"/>
</dbReference>
<dbReference type="EMBL" id="JAULBC010000001">
    <property type="protein sequence ID" value="MEX6686760.1"/>
    <property type="molecule type" value="Genomic_DNA"/>
</dbReference>
<evidence type="ECO:0000256" key="3">
    <source>
        <dbReference type="ARBA" id="ARBA00022452"/>
    </source>
</evidence>
<dbReference type="NCBIfam" id="TIGR04057">
    <property type="entry name" value="SusC_RagA_signa"/>
    <property type="match status" value="1"/>
</dbReference>
<evidence type="ECO:0000256" key="8">
    <source>
        <dbReference type="SAM" id="Phobius"/>
    </source>
</evidence>
<dbReference type="InterPro" id="IPR036942">
    <property type="entry name" value="Beta-barrel_TonB_sf"/>
</dbReference>
<keyword evidence="4 7" id="KW-0812">Transmembrane</keyword>
<evidence type="ECO:0000256" key="2">
    <source>
        <dbReference type="ARBA" id="ARBA00022448"/>
    </source>
</evidence>
<sequence>MKKIALLDHLPQKRQVVKILLLMKLVMFLLTVVCLQAYSKGISQEKISISVEKKNLKEVLAIIQQKSAYRILYNDNIVGNDWQVTLSLKDANVAEVLEKVLANTSLNYKLLDNNLIVISQSAYVARNVIKGSVADDKGNPLAGVSVTIKNSQRGVVSSADGLFSIEADKGDILEFSLIGHKTVTIEIKNDNDLAVTLAQEAASLNDIIVVGYGTQKKGDLTGSVGVVKTEQALKSRPATNVQELFAGSVPGLNVTKSSGAVGSGGSLNIRGVSTIGGSSGVLVLIDGTPGNIYTLNPNDIESVSVLKDAASAAIYGSRAANGVLLITTKTGKGVINSKPVVEVASSVGLQSPQFRLDFVGAADYMKLWDQALVNDGKDPLYGEQGLADLKAGKYADNKWYKEIYKKSTIINNNYMSVSGKADYITYRISGSYDYQDGTLPNNNYNRYIIRPDLSIKLAKNLTLGANVQYTETKINQPQGGTEIWQTQSARVSPISFIYNKQGQYGAGSAMAGNPIAGVNEGGYNLQKVKELLNIFDLTYTPVKNLNLKGSFSSYSFDSRTTNKVNTYNLYNDDGTIYSVQNQVNSLSEASGNNRRNMLQLTADYGVQVNRHSIKALVGYSQEYYKQTSFSASRDNMPFDGIDVLDVGIANKQNNGTASDVAIQSVFGRINYDYDGKYLLQVNARGDGSSRFAPGHRWGYFPSFSAGWNMHREKFLSDVKWLSQLKLRASWGTLGDAEKVAYYPTAAVLAFSPNIYAFNGAIVPGAWNNVAVNPNITWEKAEVTNFGVDAGFFKQKLQVTVEYFINKRSNILYQAPVPTEFGLPAPLSNLLKMQNKGLDASVSYNDRSGNFYWGIDANASFSRNKVLDLHGTGPWIGGSTYTAEGLPYNLPYGLQAVGLFQSDADVAKNPSQGTNVFAGNIQYKNQNGDNQIDGSDRIILNKNVVPINYGSNLSFGWKNIDLSMNLYGVYNQYRYMQGYEGWAFYLSQNARPMHMDAWTPQNPNASYPRLSIQYTSNDTKYSSYWLRKASYLKLQNLQVGYTLPRQVLSKMHVNYVRFYVSAQNLATLTNYPGFDPEGNYYPISRTVSFGVNLKF</sequence>
<dbReference type="Pfam" id="PF07715">
    <property type="entry name" value="Plug"/>
    <property type="match status" value="1"/>
</dbReference>
<dbReference type="RefSeq" id="WP_369328156.1">
    <property type="nucleotide sequence ID" value="NZ_JAULBC010000001.1"/>
</dbReference>
<dbReference type="InterPro" id="IPR012910">
    <property type="entry name" value="Plug_dom"/>
</dbReference>
<name>A0ABV3ZB82_9BACT</name>
<dbReference type="InterPro" id="IPR037066">
    <property type="entry name" value="Plug_dom_sf"/>
</dbReference>
<dbReference type="InterPro" id="IPR039426">
    <property type="entry name" value="TonB-dep_rcpt-like"/>
</dbReference>
<evidence type="ECO:0000259" key="9">
    <source>
        <dbReference type="SMART" id="SM00965"/>
    </source>
</evidence>
<dbReference type="SMART" id="SM00965">
    <property type="entry name" value="STN"/>
    <property type="match status" value="1"/>
</dbReference>
<dbReference type="Gene3D" id="2.60.40.1120">
    <property type="entry name" value="Carboxypeptidase-like, regulatory domain"/>
    <property type="match status" value="1"/>
</dbReference>
<dbReference type="InterPro" id="IPR008969">
    <property type="entry name" value="CarboxyPept-like_regulatory"/>
</dbReference>
<keyword evidence="10" id="KW-0675">Receptor</keyword>
<dbReference type="InterPro" id="IPR011662">
    <property type="entry name" value="Secretin/TonB_short_N"/>
</dbReference>
<keyword evidence="6 7" id="KW-0998">Cell outer membrane</keyword>
<evidence type="ECO:0000256" key="4">
    <source>
        <dbReference type="ARBA" id="ARBA00022692"/>
    </source>
</evidence>
<keyword evidence="2 7" id="KW-0813">Transport</keyword>
<evidence type="ECO:0000256" key="1">
    <source>
        <dbReference type="ARBA" id="ARBA00004571"/>
    </source>
</evidence>
<proteinExistence type="inferred from homology"/>
<keyword evidence="11" id="KW-1185">Reference proteome</keyword>
<dbReference type="PROSITE" id="PS52016">
    <property type="entry name" value="TONB_DEPENDENT_REC_3"/>
    <property type="match status" value="1"/>
</dbReference>
<evidence type="ECO:0000256" key="7">
    <source>
        <dbReference type="PROSITE-ProRule" id="PRU01360"/>
    </source>
</evidence>
<evidence type="ECO:0000313" key="11">
    <source>
        <dbReference type="Proteomes" id="UP001560573"/>
    </source>
</evidence>
<evidence type="ECO:0000256" key="6">
    <source>
        <dbReference type="ARBA" id="ARBA00023237"/>
    </source>
</evidence>
<dbReference type="Pfam" id="PF07660">
    <property type="entry name" value="STN"/>
    <property type="match status" value="1"/>
</dbReference>
<dbReference type="SUPFAM" id="SSF49464">
    <property type="entry name" value="Carboxypeptidase regulatory domain-like"/>
    <property type="match status" value="1"/>
</dbReference>
<evidence type="ECO:0000313" key="10">
    <source>
        <dbReference type="EMBL" id="MEX6686760.1"/>
    </source>
</evidence>
<evidence type="ECO:0000256" key="5">
    <source>
        <dbReference type="ARBA" id="ARBA00023136"/>
    </source>
</evidence>
<feature type="transmembrane region" description="Helical" evidence="8">
    <location>
        <begin position="21"/>
        <end position="39"/>
    </location>
</feature>
<keyword evidence="8" id="KW-1133">Transmembrane helix</keyword>
<comment type="caution">
    <text evidence="10">The sequence shown here is derived from an EMBL/GenBank/DDBJ whole genome shotgun (WGS) entry which is preliminary data.</text>
</comment>
<gene>
    <name evidence="10" type="ORF">QTN47_04600</name>
</gene>
<accession>A0ABV3ZB82</accession>
<dbReference type="Gene3D" id="2.170.130.10">
    <property type="entry name" value="TonB-dependent receptor, plug domain"/>
    <property type="match status" value="1"/>
</dbReference>
<dbReference type="NCBIfam" id="TIGR04056">
    <property type="entry name" value="OMP_RagA_SusC"/>
    <property type="match status" value="1"/>
</dbReference>
<keyword evidence="5 7" id="KW-0472">Membrane</keyword>
<dbReference type="InterPro" id="IPR023996">
    <property type="entry name" value="TonB-dep_OMP_SusC/RagA"/>
</dbReference>